<feature type="compositionally biased region" description="Basic and acidic residues" evidence="5">
    <location>
        <begin position="230"/>
        <end position="239"/>
    </location>
</feature>
<organism evidence="8 10">
    <name type="scientific">Cercospora beticola</name>
    <name type="common">Sugarbeet leaf spot fungus</name>
    <dbReference type="NCBI Taxonomy" id="122368"/>
    <lineage>
        <taxon>Eukaryota</taxon>
        <taxon>Fungi</taxon>
        <taxon>Dikarya</taxon>
        <taxon>Ascomycota</taxon>
        <taxon>Pezizomycotina</taxon>
        <taxon>Dothideomycetes</taxon>
        <taxon>Dothideomycetidae</taxon>
        <taxon>Mycosphaerellales</taxon>
        <taxon>Mycosphaerellaceae</taxon>
        <taxon>Cercospora</taxon>
    </lineage>
</organism>
<dbReference type="OrthoDB" id="79480at2759"/>
<reference evidence="8 10" key="1">
    <citation type="submission" date="2015-10" db="EMBL/GenBank/DDBJ databases">
        <title>The cercosporin biosynthetic gene cluster was horizontally transferred to several fungal lineages and shown to be expanded in Cercospora beticola based on microsynteny with recipient genomes.</title>
        <authorList>
            <person name="De Jonge R."/>
            <person name="Ebert M.K."/>
            <person name="Suttle J.C."/>
            <person name="Jurick Ii W.M."/>
            <person name="Secor G.A."/>
            <person name="Thomma B.P."/>
            <person name="Van De Peer Y."/>
            <person name="Bolton M.D."/>
        </authorList>
    </citation>
    <scope>NUCLEOTIDE SEQUENCE [LARGE SCALE GENOMIC DNA]</scope>
    <source>
        <strain evidence="8 10">09-40</strain>
    </source>
</reference>
<evidence type="ECO:0000259" key="6">
    <source>
        <dbReference type="Pfam" id="PF12253"/>
    </source>
</evidence>
<reference evidence="9 11" key="2">
    <citation type="submission" date="2023-09" db="EMBL/GenBank/DDBJ databases">
        <title>Complete-Gapless Cercospora beticola genome.</title>
        <authorList>
            <person name="Wyatt N.A."/>
            <person name="Spanner R.E."/>
            <person name="Bolton M.D."/>
        </authorList>
    </citation>
    <scope>NUCLEOTIDE SEQUENCE [LARGE SCALE GENOMIC DNA]</scope>
    <source>
        <strain evidence="9">Cb09-40</strain>
    </source>
</reference>
<sequence>MADVLSSPVAPNIRKRPLEDESPDHRPINLKGTQFMMPTPPDTENERSSNASPGGSVGQDRHERAASPALSTSTALSSVVDIASSSDLPPSTGIPLQSTAPVSTSASTSGPPPAKRRKLTPAEKLEQAQAKEAKARERAEKKALAEEKKAQADAEKAKKDAEREEKKAQVDEEKARKAEEKRAKAEEKEAKKREKELEEAKKQEEKLAKERKQMRLGAFFGGKPSTPAKRNADGEENTPRSRRKSLSLEPFDAVADQIKSTASPVKRSPAPPSTKKPVLSDYQKTFLPFEAPKHTFLAQASSRNQEADQDRFDHELKDPLVQEKYDLGLVPSYTNVDSYFGELRKSRRGRRGHPNVRKVFEKAQGTLKEPIDLTEETSNESPDAILRKVDIKYVHFSEDVRPAYCGTYTKITSPRTTRRTMRNPFARSRPDTDYDYDSEAEWEEPEEGEELGSDDDEEADSNADADEMDDFLDDEDDKVKGKRKLVTTELVPDCSGLCFANEHGKVLTVNGAPATTQPAVMDGMRMGFLIPGFTGMTIDPFSTSYWDKPVSAAPSASAKQPTASTAMAPSRKPLEPRLNFNHSAESAVFALIGAAEGEKGPITSTTALTPAVKRGRKPQPKTLSKEDLEELKEAVVGSPLGKLELHKGLKARFPKLTNEAIKENLSSLFAQKGSGKDKTWVYIGDL</sequence>
<evidence type="ECO:0000256" key="4">
    <source>
        <dbReference type="ARBA" id="ARBA00023242"/>
    </source>
</evidence>
<keyword evidence="3" id="KW-0234">DNA repair</keyword>
<feature type="compositionally biased region" description="Low complexity" evidence="5">
    <location>
        <begin position="66"/>
        <end position="78"/>
    </location>
</feature>
<proteinExistence type="predicted"/>
<dbReference type="Proteomes" id="UP001302367">
    <property type="component" value="Chromosome 7"/>
</dbReference>
<dbReference type="GO" id="GO:0006281">
    <property type="term" value="P:DNA repair"/>
    <property type="evidence" value="ECO:0007669"/>
    <property type="project" value="UniProtKB-KW"/>
</dbReference>
<dbReference type="GO" id="GO:0033186">
    <property type="term" value="C:CAF-1 complex"/>
    <property type="evidence" value="ECO:0007669"/>
    <property type="project" value="TreeGrafter"/>
</dbReference>
<evidence type="ECO:0000259" key="7">
    <source>
        <dbReference type="Pfam" id="PF21796"/>
    </source>
</evidence>
<name>A0A2G5HHB7_CERBT</name>
<feature type="compositionally biased region" description="Basic and acidic residues" evidence="5">
    <location>
        <begin position="120"/>
        <end position="213"/>
    </location>
</feature>
<evidence type="ECO:0000256" key="5">
    <source>
        <dbReference type="SAM" id="MobiDB-lite"/>
    </source>
</evidence>
<evidence type="ECO:0000256" key="2">
    <source>
        <dbReference type="ARBA" id="ARBA00022763"/>
    </source>
</evidence>
<dbReference type="PANTHER" id="PTHR15272:SF0">
    <property type="entry name" value="CHROMATIN ASSEMBLY FACTOR 1 SUBUNIT A"/>
    <property type="match status" value="1"/>
</dbReference>
<keyword evidence="4" id="KW-0539">Nucleus</keyword>
<dbReference type="InterPro" id="IPR022043">
    <property type="entry name" value="CAF1A_DD"/>
</dbReference>
<dbReference type="GO" id="GO:0005634">
    <property type="term" value="C:nucleus"/>
    <property type="evidence" value="ECO:0007669"/>
    <property type="project" value="UniProtKB-SubCell"/>
</dbReference>
<keyword evidence="11" id="KW-1185">Reference proteome</keyword>
<evidence type="ECO:0000256" key="1">
    <source>
        <dbReference type="ARBA" id="ARBA00004123"/>
    </source>
</evidence>
<dbReference type="EMBL" id="LKMD01000106">
    <property type="protein sequence ID" value="PIA91928.1"/>
    <property type="molecule type" value="Genomic_DNA"/>
</dbReference>
<dbReference type="GO" id="GO:0006334">
    <property type="term" value="P:nucleosome assembly"/>
    <property type="evidence" value="ECO:0007669"/>
    <property type="project" value="TreeGrafter"/>
</dbReference>
<feature type="compositionally biased region" description="Polar residues" evidence="5">
    <location>
        <begin position="83"/>
        <end position="97"/>
    </location>
</feature>
<dbReference type="Pfam" id="PF12253">
    <property type="entry name" value="CAF1A_dimeriz"/>
    <property type="match status" value="1"/>
</dbReference>
<feature type="compositionally biased region" description="Acidic residues" evidence="5">
    <location>
        <begin position="433"/>
        <end position="476"/>
    </location>
</feature>
<keyword evidence="2" id="KW-0227">DNA damage</keyword>
<dbReference type="InterPro" id="IPR048800">
    <property type="entry name" value="Cac1-like_C"/>
</dbReference>
<evidence type="ECO:0000313" key="10">
    <source>
        <dbReference type="Proteomes" id="UP000230605"/>
    </source>
</evidence>
<evidence type="ECO:0000256" key="3">
    <source>
        <dbReference type="ARBA" id="ARBA00023204"/>
    </source>
</evidence>
<dbReference type="Pfam" id="PF21796">
    <property type="entry name" value="Cac1_C"/>
    <property type="match status" value="1"/>
</dbReference>
<feature type="domain" description="Chromatin assembly factor 1 subunit A dimerization" evidence="6">
    <location>
        <begin position="392"/>
        <end position="466"/>
    </location>
</feature>
<gene>
    <name evidence="8" type="ORF">CB0940_09112</name>
    <name evidence="9" type="ORF">RHO25_011262</name>
</gene>
<dbReference type="PANTHER" id="PTHR15272">
    <property type="entry name" value="CHROMATIN ASSEMBLY FACTOR 1 SUBUNIT A CAF-1 SUBUNIT A"/>
    <property type="match status" value="1"/>
</dbReference>
<evidence type="ECO:0008006" key="12">
    <source>
        <dbReference type="Google" id="ProtNLM"/>
    </source>
</evidence>
<dbReference type="Proteomes" id="UP000230605">
    <property type="component" value="Chromosome 7"/>
</dbReference>
<feature type="domain" description="Chromatin assembly factor 1 subunit Cac1-like C-terminal" evidence="7">
    <location>
        <begin position="628"/>
        <end position="681"/>
    </location>
</feature>
<protein>
    <recommendedName>
        <fullName evidence="12">Chromatin assembly factor 1 subunit rlf2</fullName>
    </recommendedName>
</protein>
<feature type="region of interest" description="Disordered" evidence="5">
    <location>
        <begin position="1"/>
        <end position="279"/>
    </location>
</feature>
<dbReference type="AlphaFoldDB" id="A0A2G5HHB7"/>
<feature type="compositionally biased region" description="Basic and acidic residues" evidence="5">
    <location>
        <begin position="16"/>
        <end position="27"/>
    </location>
</feature>
<feature type="region of interest" description="Disordered" evidence="5">
    <location>
        <begin position="415"/>
        <end position="476"/>
    </location>
</feature>
<comment type="subcellular location">
    <subcellularLocation>
        <location evidence="1">Nucleus</location>
    </subcellularLocation>
</comment>
<evidence type="ECO:0000313" key="11">
    <source>
        <dbReference type="Proteomes" id="UP001302367"/>
    </source>
</evidence>
<evidence type="ECO:0000313" key="8">
    <source>
        <dbReference type="EMBL" id="PIA91928.1"/>
    </source>
</evidence>
<accession>A0A2G5HHB7</accession>
<evidence type="ECO:0000313" key="9">
    <source>
        <dbReference type="EMBL" id="WPB06605.1"/>
    </source>
</evidence>
<feature type="compositionally biased region" description="Low complexity" evidence="5">
    <location>
        <begin position="98"/>
        <end position="109"/>
    </location>
</feature>
<dbReference type="EMBL" id="CP134190">
    <property type="protein sequence ID" value="WPB06605.1"/>
    <property type="molecule type" value="Genomic_DNA"/>
</dbReference>